<dbReference type="STRING" id="872970.SAMN04488134_10347"/>
<proteinExistence type="predicted"/>
<organism evidence="2 3">
    <name type="scientific">Amphibacillus marinus</name>
    <dbReference type="NCBI Taxonomy" id="872970"/>
    <lineage>
        <taxon>Bacteria</taxon>
        <taxon>Bacillati</taxon>
        <taxon>Bacillota</taxon>
        <taxon>Bacilli</taxon>
        <taxon>Bacillales</taxon>
        <taxon>Bacillaceae</taxon>
        <taxon>Amphibacillus</taxon>
    </lineage>
</organism>
<sequence length="39" mass="4856">MKWKNANIDNVYEDLQEEQRFYTQPWFSILMFIIFAPLD</sequence>
<name>A0A1H8L1L8_9BACI</name>
<keyword evidence="1" id="KW-1133">Transmembrane helix</keyword>
<evidence type="ECO:0000313" key="2">
    <source>
        <dbReference type="EMBL" id="SEN99025.1"/>
    </source>
</evidence>
<dbReference type="Proteomes" id="UP000199300">
    <property type="component" value="Unassembled WGS sequence"/>
</dbReference>
<dbReference type="EMBL" id="FODJ01000003">
    <property type="protein sequence ID" value="SEN99025.1"/>
    <property type="molecule type" value="Genomic_DNA"/>
</dbReference>
<dbReference type="AlphaFoldDB" id="A0A1H8L1L8"/>
<gene>
    <name evidence="2" type="ORF">SAMN04488134_10347</name>
</gene>
<keyword evidence="1" id="KW-0472">Membrane</keyword>
<keyword evidence="1" id="KW-0812">Transmembrane</keyword>
<evidence type="ECO:0000313" key="3">
    <source>
        <dbReference type="Proteomes" id="UP000199300"/>
    </source>
</evidence>
<accession>A0A1H8L1L8</accession>
<protein>
    <submittedName>
        <fullName evidence="2">Uncharacterized protein</fullName>
    </submittedName>
</protein>
<reference evidence="2 3" key="1">
    <citation type="submission" date="2016-10" db="EMBL/GenBank/DDBJ databases">
        <authorList>
            <person name="de Groot N.N."/>
        </authorList>
    </citation>
    <scope>NUCLEOTIDE SEQUENCE [LARGE SCALE GENOMIC DNA]</scope>
    <source>
        <strain evidence="2 3">CGMCC 1.10434</strain>
    </source>
</reference>
<keyword evidence="3" id="KW-1185">Reference proteome</keyword>
<evidence type="ECO:0000256" key="1">
    <source>
        <dbReference type="SAM" id="Phobius"/>
    </source>
</evidence>
<feature type="transmembrane region" description="Helical" evidence="1">
    <location>
        <begin position="21"/>
        <end position="38"/>
    </location>
</feature>